<dbReference type="Proteomes" id="UP000729733">
    <property type="component" value="Unassembled WGS sequence"/>
</dbReference>
<reference evidence="2" key="1">
    <citation type="journal article" date="2021" name="Antonie Van Leeuwenhoek">
        <title>Draft genome and description of Waterburya agarophytonicola gen. nov. sp. nov. (Pleurocapsales, Cyanobacteria): a seaweed symbiont.</title>
        <authorList>
            <person name="Bonthond G."/>
            <person name="Shalygin S."/>
            <person name="Bayer T."/>
            <person name="Weinberger F."/>
        </authorList>
    </citation>
    <scope>NUCLEOTIDE SEQUENCE</scope>
    <source>
        <strain evidence="2">KI4</strain>
    </source>
</reference>
<keyword evidence="1" id="KW-0175">Coiled coil</keyword>
<organism evidence="2 3">
    <name type="scientific">Waterburya agarophytonicola KI4</name>
    <dbReference type="NCBI Taxonomy" id="2874699"/>
    <lineage>
        <taxon>Bacteria</taxon>
        <taxon>Bacillati</taxon>
        <taxon>Cyanobacteriota</taxon>
        <taxon>Cyanophyceae</taxon>
        <taxon>Pleurocapsales</taxon>
        <taxon>Hyellaceae</taxon>
        <taxon>Waterburya</taxon>
        <taxon>Waterburya agarophytonicola</taxon>
    </lineage>
</organism>
<evidence type="ECO:0000313" key="2">
    <source>
        <dbReference type="EMBL" id="MCC0178661.1"/>
    </source>
</evidence>
<protein>
    <submittedName>
        <fullName evidence="2">Uncharacterized protein</fullName>
    </submittedName>
</protein>
<sequence length="91" mass="10792">MNEQEREQNKKINQHSRQISDLQQRLKTIELDVEPKGRISTAFEAIEEDLDEIKSRITRLEQNTEHRFNRLDAKLEVIIEHLTGVNDLPEE</sequence>
<evidence type="ECO:0000256" key="1">
    <source>
        <dbReference type="SAM" id="Coils"/>
    </source>
</evidence>
<evidence type="ECO:0000313" key="3">
    <source>
        <dbReference type="Proteomes" id="UP000729733"/>
    </source>
</evidence>
<dbReference type="AlphaFoldDB" id="A0A964FH08"/>
<comment type="caution">
    <text evidence="2">The sequence shown here is derived from an EMBL/GenBank/DDBJ whole genome shotgun (WGS) entry which is preliminary data.</text>
</comment>
<name>A0A964FH08_9CYAN</name>
<keyword evidence="3" id="KW-1185">Reference proteome</keyword>
<gene>
    <name evidence="2" type="ORF">I4641_16950</name>
</gene>
<feature type="coiled-coil region" evidence="1">
    <location>
        <begin position="5"/>
        <end position="63"/>
    </location>
</feature>
<accession>A0A964FH08</accession>
<dbReference type="EMBL" id="JADWDC010000050">
    <property type="protein sequence ID" value="MCC0178661.1"/>
    <property type="molecule type" value="Genomic_DNA"/>
</dbReference>
<dbReference type="RefSeq" id="WP_229641764.1">
    <property type="nucleotide sequence ID" value="NZ_JADWDC010000050.1"/>
</dbReference>
<proteinExistence type="predicted"/>